<keyword evidence="3" id="KW-1185">Reference proteome</keyword>
<proteinExistence type="predicted"/>
<dbReference type="SUPFAM" id="SSF141868">
    <property type="entry name" value="EAL domain-like"/>
    <property type="match status" value="1"/>
</dbReference>
<dbReference type="PROSITE" id="PS50883">
    <property type="entry name" value="EAL"/>
    <property type="match status" value="1"/>
</dbReference>
<organism evidence="2 3">
    <name type="scientific">Kosakonia oryziphila</name>
    <dbReference type="NCBI Taxonomy" id="1005667"/>
    <lineage>
        <taxon>Bacteria</taxon>
        <taxon>Pseudomonadati</taxon>
        <taxon>Pseudomonadota</taxon>
        <taxon>Gammaproteobacteria</taxon>
        <taxon>Enterobacterales</taxon>
        <taxon>Enterobacteriaceae</taxon>
        <taxon>Kosakonia</taxon>
    </lineage>
</organism>
<sequence>MAGDIDINLTLHTGYVKFFPQKVVLAEGIEDLETARILEEYDCDVAQGYLFSRPLSPDEIPDWLPDSTRSAAPMIIKFINLPTEKFALALNPVTGYKVRK</sequence>
<dbReference type="InterPro" id="IPR035919">
    <property type="entry name" value="EAL_sf"/>
</dbReference>
<dbReference type="EMBL" id="FMBC01000030">
    <property type="protein sequence ID" value="SCC50341.1"/>
    <property type="molecule type" value="Genomic_DNA"/>
</dbReference>
<name>A0A1C4F4C2_9ENTR</name>
<dbReference type="RefSeq" id="WP_425256059.1">
    <property type="nucleotide sequence ID" value="NZ_FMBC01000030.1"/>
</dbReference>
<evidence type="ECO:0000259" key="1">
    <source>
        <dbReference type="PROSITE" id="PS50883"/>
    </source>
</evidence>
<dbReference type="AlphaFoldDB" id="A0A1C4F4C2"/>
<evidence type="ECO:0000313" key="2">
    <source>
        <dbReference type="EMBL" id="SCC50341.1"/>
    </source>
</evidence>
<dbReference type="Proteomes" id="UP000198515">
    <property type="component" value="Unassembled WGS sequence"/>
</dbReference>
<protein>
    <submittedName>
        <fullName evidence="2">EAL domain-containing protein</fullName>
    </submittedName>
</protein>
<feature type="domain" description="EAL" evidence="1">
    <location>
        <begin position="1"/>
        <end position="68"/>
    </location>
</feature>
<accession>A0A1C4F4C2</accession>
<gene>
    <name evidence="2" type="ORF">GA0061070_103057</name>
</gene>
<reference evidence="3" key="1">
    <citation type="submission" date="2016-08" db="EMBL/GenBank/DDBJ databases">
        <authorList>
            <person name="Varghese N."/>
            <person name="Submissions Spin"/>
        </authorList>
    </citation>
    <scope>NUCLEOTIDE SEQUENCE [LARGE SCALE GENOMIC DNA]</scope>
    <source>
        <strain evidence="3">REICA_142</strain>
    </source>
</reference>
<dbReference type="Gene3D" id="3.20.20.450">
    <property type="entry name" value="EAL domain"/>
    <property type="match status" value="1"/>
</dbReference>
<dbReference type="InterPro" id="IPR001633">
    <property type="entry name" value="EAL_dom"/>
</dbReference>
<evidence type="ECO:0000313" key="3">
    <source>
        <dbReference type="Proteomes" id="UP000198515"/>
    </source>
</evidence>